<accession>A0ABN7WUZ5</accession>
<sequence>MTELHDQVSQYIGFEPNEICLPITEEDRQVFREIIADQELMGDIVMDDYQFLLHHGHNSKGACTVSQAEKVLINLPEDLSEKVLAHIEKRFEEVPLAPVLICFFTMTNHIITINRKSNIEQVSTDDSNFSISIGFPEPPNEIFFLEIVAADIKEIRESRGKIPNASKKIAEKFHIGPKRPEVLSAIIALKNVVRDGEAKPNSSEVLEGG</sequence>
<proteinExistence type="predicted"/>
<comment type="caution">
    <text evidence="1">The sequence shown here is derived from an EMBL/GenBank/DDBJ whole genome shotgun (WGS) entry which is preliminary data.</text>
</comment>
<protein>
    <submittedName>
        <fullName evidence="1">7452_t:CDS:1</fullName>
    </submittedName>
</protein>
<keyword evidence="2" id="KW-1185">Reference proteome</keyword>
<reference evidence="1 2" key="1">
    <citation type="submission" date="2021-06" db="EMBL/GenBank/DDBJ databases">
        <authorList>
            <person name="Kallberg Y."/>
            <person name="Tangrot J."/>
            <person name="Rosling A."/>
        </authorList>
    </citation>
    <scope>NUCLEOTIDE SEQUENCE [LARGE SCALE GENOMIC DNA]</scope>
    <source>
        <strain evidence="1 2">120-4 pot B 10/14</strain>
    </source>
</reference>
<name>A0ABN7WUZ5_GIGMA</name>
<gene>
    <name evidence="1" type="ORF">GMARGA_LOCUS35413</name>
</gene>
<evidence type="ECO:0000313" key="2">
    <source>
        <dbReference type="Proteomes" id="UP000789901"/>
    </source>
</evidence>
<dbReference type="EMBL" id="CAJVQB010065733">
    <property type="protein sequence ID" value="CAG8841407.1"/>
    <property type="molecule type" value="Genomic_DNA"/>
</dbReference>
<dbReference type="Proteomes" id="UP000789901">
    <property type="component" value="Unassembled WGS sequence"/>
</dbReference>
<evidence type="ECO:0000313" key="1">
    <source>
        <dbReference type="EMBL" id="CAG8841407.1"/>
    </source>
</evidence>
<feature type="non-terminal residue" evidence="1">
    <location>
        <position position="209"/>
    </location>
</feature>
<organism evidence="1 2">
    <name type="scientific">Gigaspora margarita</name>
    <dbReference type="NCBI Taxonomy" id="4874"/>
    <lineage>
        <taxon>Eukaryota</taxon>
        <taxon>Fungi</taxon>
        <taxon>Fungi incertae sedis</taxon>
        <taxon>Mucoromycota</taxon>
        <taxon>Glomeromycotina</taxon>
        <taxon>Glomeromycetes</taxon>
        <taxon>Diversisporales</taxon>
        <taxon>Gigasporaceae</taxon>
        <taxon>Gigaspora</taxon>
    </lineage>
</organism>